<dbReference type="AlphaFoldDB" id="A0A2V1HQ38"/>
<feature type="domain" description="YbaK/aminoacyl-tRNA synthetase-associated" evidence="1">
    <location>
        <begin position="26"/>
        <end position="142"/>
    </location>
</feature>
<evidence type="ECO:0000259" key="1">
    <source>
        <dbReference type="Pfam" id="PF04073"/>
    </source>
</evidence>
<comment type="caution">
    <text evidence="2">The sequence shown here is derived from an EMBL/GenBank/DDBJ whole genome shotgun (WGS) entry which is preliminary data.</text>
</comment>
<evidence type="ECO:0000313" key="3">
    <source>
        <dbReference type="Proteomes" id="UP000244893"/>
    </source>
</evidence>
<dbReference type="EMBL" id="QEOP01000002">
    <property type="protein sequence ID" value="PVZ94451.1"/>
    <property type="molecule type" value="Genomic_DNA"/>
</dbReference>
<sequence>MHKNAIRFRETLLSLGESGAVQETAETAHTAADAAATLGVPVAAIVKSLVFRVDGEPILLLVSGVNRVDTDLVAEYLGAPLEKADAALVKSATGYSIGGVPPLGHPAPLRTLIDEDLLELDELWAAAGMPNAVFPILPARLVALTAAEITRIH</sequence>
<evidence type="ECO:0000313" key="2">
    <source>
        <dbReference type="EMBL" id="PVZ94451.1"/>
    </source>
</evidence>
<dbReference type="Proteomes" id="UP000244893">
    <property type="component" value="Unassembled WGS sequence"/>
</dbReference>
<dbReference type="PANTHER" id="PTHR30411:SF1">
    <property type="entry name" value="CYTOPLASMIC PROTEIN"/>
    <property type="match status" value="1"/>
</dbReference>
<dbReference type="Gene3D" id="3.90.960.10">
    <property type="entry name" value="YbaK/aminoacyl-tRNA synthetase-associated domain"/>
    <property type="match status" value="1"/>
</dbReference>
<dbReference type="PANTHER" id="PTHR30411">
    <property type="entry name" value="CYTOPLASMIC PROTEIN"/>
    <property type="match status" value="1"/>
</dbReference>
<organism evidence="2 3">
    <name type="scientific">Amnibacterium flavum</name>
    <dbReference type="NCBI Taxonomy" id="2173173"/>
    <lineage>
        <taxon>Bacteria</taxon>
        <taxon>Bacillati</taxon>
        <taxon>Actinomycetota</taxon>
        <taxon>Actinomycetes</taxon>
        <taxon>Micrococcales</taxon>
        <taxon>Microbacteriaceae</taxon>
        <taxon>Amnibacterium</taxon>
    </lineage>
</organism>
<dbReference type="GO" id="GO:0002161">
    <property type="term" value="F:aminoacyl-tRNA deacylase activity"/>
    <property type="evidence" value="ECO:0007669"/>
    <property type="project" value="InterPro"/>
</dbReference>
<reference evidence="2 3" key="1">
    <citation type="submission" date="2018-05" db="EMBL/GenBank/DDBJ databases">
        <title>Amnibacterium sp. M8JJ-5, whole genome shotgun sequence.</title>
        <authorList>
            <person name="Tuo L."/>
        </authorList>
    </citation>
    <scope>NUCLEOTIDE SEQUENCE [LARGE SCALE GENOMIC DNA]</scope>
    <source>
        <strain evidence="2 3">M8JJ-5</strain>
    </source>
</reference>
<dbReference type="SUPFAM" id="SSF55826">
    <property type="entry name" value="YbaK/ProRS associated domain"/>
    <property type="match status" value="1"/>
</dbReference>
<dbReference type="OrthoDB" id="8536235at2"/>
<dbReference type="InterPro" id="IPR036754">
    <property type="entry name" value="YbaK/aa-tRNA-synt-asso_dom_sf"/>
</dbReference>
<keyword evidence="3" id="KW-1185">Reference proteome</keyword>
<dbReference type="InterPro" id="IPR007214">
    <property type="entry name" value="YbaK/aa-tRNA-synth-assoc-dom"/>
</dbReference>
<dbReference type="Pfam" id="PF04073">
    <property type="entry name" value="tRNA_edit"/>
    <property type="match status" value="1"/>
</dbReference>
<protein>
    <recommendedName>
        <fullName evidence="1">YbaK/aminoacyl-tRNA synthetase-associated domain-containing protein</fullName>
    </recommendedName>
</protein>
<dbReference type="CDD" id="cd04333">
    <property type="entry name" value="ProX_deacylase"/>
    <property type="match status" value="1"/>
</dbReference>
<name>A0A2V1HQ38_9MICO</name>
<proteinExistence type="predicted"/>
<dbReference type="RefSeq" id="WP_116756962.1">
    <property type="nucleotide sequence ID" value="NZ_JBHUEX010000001.1"/>
</dbReference>
<accession>A0A2V1HQ38</accession>
<gene>
    <name evidence="2" type="ORF">DDQ50_12125</name>
</gene>